<dbReference type="FunFam" id="3.30.980.10:FF:000005">
    <property type="entry name" value="Threonyl-tRNA synthetase, mitochondrial"/>
    <property type="match status" value="1"/>
</dbReference>
<evidence type="ECO:0000256" key="1">
    <source>
        <dbReference type="ARBA" id="ARBA00004496"/>
    </source>
</evidence>
<protein>
    <recommendedName>
        <fullName evidence="12">Threonine--tRNA ligase, cytoplasmic</fullName>
        <ecNumber evidence="3">6.1.1.3</ecNumber>
    </recommendedName>
    <alternativeName>
        <fullName evidence="10">Threonyl-tRNA synthetase</fullName>
    </alternativeName>
</protein>
<evidence type="ECO:0000259" key="15">
    <source>
        <dbReference type="PROSITE" id="PS51880"/>
    </source>
</evidence>
<dbReference type="InterPro" id="IPR012676">
    <property type="entry name" value="TGS-like"/>
</dbReference>
<dbReference type="SUPFAM" id="SSF55681">
    <property type="entry name" value="Class II aaRS and biotin synthetases"/>
    <property type="match status" value="1"/>
</dbReference>
<dbReference type="CDD" id="cd01667">
    <property type="entry name" value="TGS_ThrRS"/>
    <property type="match status" value="1"/>
</dbReference>
<dbReference type="SUPFAM" id="SSF55186">
    <property type="entry name" value="ThrRS/AlaRS common domain"/>
    <property type="match status" value="1"/>
</dbReference>
<dbReference type="PROSITE" id="PS51880">
    <property type="entry name" value="TGS"/>
    <property type="match status" value="1"/>
</dbReference>
<comment type="caution">
    <text evidence="16">The sequence shown here is derived from an EMBL/GenBank/DDBJ whole genome shotgun (WGS) entry which is preliminary data.</text>
</comment>
<dbReference type="FunFam" id="3.10.20.30:FF:000006">
    <property type="entry name" value="Threonine--tRNA ligase, cytoplasmic"/>
    <property type="match status" value="1"/>
</dbReference>
<keyword evidence="5" id="KW-0436">Ligase</keyword>
<dbReference type="Pfam" id="PF02824">
    <property type="entry name" value="TGS"/>
    <property type="match status" value="1"/>
</dbReference>
<organism evidence="16 17">
    <name type="scientific">Basidiobolus meristosporus CBS 931.73</name>
    <dbReference type="NCBI Taxonomy" id="1314790"/>
    <lineage>
        <taxon>Eukaryota</taxon>
        <taxon>Fungi</taxon>
        <taxon>Fungi incertae sedis</taxon>
        <taxon>Zoopagomycota</taxon>
        <taxon>Entomophthoromycotina</taxon>
        <taxon>Basidiobolomycetes</taxon>
        <taxon>Basidiobolales</taxon>
        <taxon>Basidiobolaceae</taxon>
        <taxon>Basidiobolus</taxon>
    </lineage>
</organism>
<dbReference type="GO" id="GO:0006435">
    <property type="term" value="P:threonyl-tRNA aminoacylation"/>
    <property type="evidence" value="ECO:0007669"/>
    <property type="project" value="InterPro"/>
</dbReference>
<evidence type="ECO:0000256" key="3">
    <source>
        <dbReference type="ARBA" id="ARBA00013163"/>
    </source>
</evidence>
<dbReference type="InterPro" id="IPR012675">
    <property type="entry name" value="Beta-grasp_dom_sf"/>
</dbReference>
<dbReference type="CDD" id="cd00771">
    <property type="entry name" value="ThrRS_core"/>
    <property type="match status" value="1"/>
</dbReference>
<dbReference type="GO" id="GO:0004829">
    <property type="term" value="F:threonine-tRNA ligase activity"/>
    <property type="evidence" value="ECO:0007669"/>
    <property type="project" value="UniProtKB-EC"/>
</dbReference>
<dbReference type="InterPro" id="IPR004095">
    <property type="entry name" value="TGS"/>
</dbReference>
<dbReference type="InterPro" id="IPR047246">
    <property type="entry name" value="ThrRS_anticodon"/>
</dbReference>
<gene>
    <name evidence="16" type="ORF">K493DRAFT_256298</name>
</gene>
<dbReference type="InterPro" id="IPR002320">
    <property type="entry name" value="Thr-tRNA-ligase_IIa"/>
</dbReference>
<dbReference type="InterPro" id="IPR033728">
    <property type="entry name" value="ThrRS_core"/>
</dbReference>
<dbReference type="Pfam" id="PF00587">
    <property type="entry name" value="tRNA-synt_2b"/>
    <property type="match status" value="1"/>
</dbReference>
<dbReference type="Pfam" id="PF03129">
    <property type="entry name" value="HGTP_anticodon"/>
    <property type="match status" value="1"/>
</dbReference>
<reference evidence="16 17" key="1">
    <citation type="submission" date="2016-07" db="EMBL/GenBank/DDBJ databases">
        <title>Pervasive Adenine N6-methylation of Active Genes in Fungi.</title>
        <authorList>
            <consortium name="DOE Joint Genome Institute"/>
            <person name="Mondo S.J."/>
            <person name="Dannebaum R.O."/>
            <person name="Kuo R.C."/>
            <person name="Labutti K."/>
            <person name="Haridas S."/>
            <person name="Kuo A."/>
            <person name="Salamov A."/>
            <person name="Ahrendt S.R."/>
            <person name="Lipzen A."/>
            <person name="Sullivan W."/>
            <person name="Andreopoulos W.B."/>
            <person name="Clum A."/>
            <person name="Lindquist E."/>
            <person name="Daum C."/>
            <person name="Ramamoorthy G.K."/>
            <person name="Gryganskyi A."/>
            <person name="Culley D."/>
            <person name="Magnuson J.K."/>
            <person name="James T.Y."/>
            <person name="O'Malley M.A."/>
            <person name="Stajich J.E."/>
            <person name="Spatafora J.W."/>
            <person name="Visel A."/>
            <person name="Grigoriev I.V."/>
        </authorList>
    </citation>
    <scope>NUCLEOTIDE SEQUENCE [LARGE SCALE GENOMIC DNA]</scope>
    <source>
        <strain evidence="16 17">CBS 931.73</strain>
    </source>
</reference>
<dbReference type="PRINTS" id="PR01047">
    <property type="entry name" value="TRNASYNTHTHR"/>
</dbReference>
<keyword evidence="8" id="KW-0648">Protein biosynthesis</keyword>
<dbReference type="Gene3D" id="3.30.930.10">
    <property type="entry name" value="Bira Bifunctional Protein, Domain 2"/>
    <property type="match status" value="1"/>
</dbReference>
<dbReference type="InParanoid" id="A0A1Y1YS43"/>
<dbReference type="FunFam" id="3.30.930.10:FF:000009">
    <property type="entry name" value="Threonine--tRNA ligase 2, cytoplasmic"/>
    <property type="match status" value="1"/>
</dbReference>
<dbReference type="Gene3D" id="3.30.980.10">
    <property type="entry name" value="Threonyl-trna Synthetase, Chain A, domain 2"/>
    <property type="match status" value="1"/>
</dbReference>
<name>A0A1Y1YS43_9FUNG</name>
<dbReference type="PANTHER" id="PTHR11451">
    <property type="entry name" value="THREONINE-TRNA LIGASE"/>
    <property type="match status" value="1"/>
</dbReference>
<dbReference type="PROSITE" id="PS50862">
    <property type="entry name" value="AA_TRNA_LIGASE_II"/>
    <property type="match status" value="1"/>
</dbReference>
<feature type="compositionally biased region" description="Basic and acidic residues" evidence="13">
    <location>
        <begin position="1"/>
        <end position="26"/>
    </location>
</feature>
<keyword evidence="9 16" id="KW-0030">Aminoacyl-tRNA synthetase</keyword>
<dbReference type="CDD" id="cd00860">
    <property type="entry name" value="ThrRS_anticodon"/>
    <property type="match status" value="1"/>
</dbReference>
<evidence type="ECO:0000256" key="12">
    <source>
        <dbReference type="ARBA" id="ARBA00073157"/>
    </source>
</evidence>
<dbReference type="EC" id="6.1.1.3" evidence="3"/>
<keyword evidence="4" id="KW-0963">Cytoplasm</keyword>
<accession>A0A1Y1YS43</accession>
<dbReference type="FunFam" id="3.40.50.800:FF:000003">
    <property type="entry name" value="Threonine--tRNA ligase 2, cytoplasmic"/>
    <property type="match status" value="1"/>
</dbReference>
<evidence type="ECO:0000313" key="17">
    <source>
        <dbReference type="Proteomes" id="UP000193498"/>
    </source>
</evidence>
<feature type="region of interest" description="Disordered" evidence="13">
    <location>
        <begin position="1"/>
        <end position="42"/>
    </location>
</feature>
<dbReference type="InterPro" id="IPR002314">
    <property type="entry name" value="aa-tRNA-synt_IIb"/>
</dbReference>
<evidence type="ECO:0000256" key="10">
    <source>
        <dbReference type="ARBA" id="ARBA00031900"/>
    </source>
</evidence>
<dbReference type="OrthoDB" id="5423599at2759"/>
<feature type="domain" description="Aminoacyl-transfer RNA synthetases class-II family profile" evidence="14">
    <location>
        <begin position="344"/>
        <end position="614"/>
    </location>
</feature>
<sequence length="726" mass="83401">MASIEQKMENLEVNDKAQQKPKSTEKKQKKAKAAKGGETAYPLEISPAPEYLEHRIKMFEQLKQEYDEEVKNKPREPITITLGDGKTKEGTSWETSPMDIAKGISKSLSERVVISKVDGVLWDLLRPLEKSCTLELIDFENDEGKRVFWHSSAHILGEACERHYGCHLCIGPPLEDGFYYEMGGMNDRAVSQADYPSLETLAKNIVKEKQPFERLVISKENLLEMFKHNPYKIHIIKDKIPDGTATTVYRCGPLIDLCVGPHVPHTGRIKSMAVMKNSASYFLGDANNDSLQRIYGISFPDNKQMTEYKKFIEEAAKRDHRKIGREQELFFFHELSPGSCFFLPHGTRIYNTLMEFIRGEYRKRGYTEVVTPNVYNIKLWEQSGHWQNYQENMFSFEIEKEKFALKPMNCPGHCLMFGNRERSYRELPIRMADFGVLHRNEFSGALTGLTRVRRFQQDDAHIFCTQDQLESEMDATLDFLQHVYGVFGFTFFLRLSTRPENYIGDIEVWNNAEKKLEDALNKFGNPWDINPGDGAFYGPKIDITISDALGRKHQCATLQLDFQLPERFELQYRTPQSEDADNAFKRPVIIHRAMLGSVERMIAILTESFAGKWPFWLSPRQVMVIPVTGVFNEYAEKVRQVLHNAGLYAEADLSDNTLNKKIRNAELAQNNFIFVVGGEEESTQSVNIRNRDDAGTKAKGQTMPLSEVVEKMVRLKESRSILNQLD</sequence>
<keyword evidence="7" id="KW-0067">ATP-binding</keyword>
<evidence type="ECO:0000313" key="16">
    <source>
        <dbReference type="EMBL" id="ORY00567.1"/>
    </source>
</evidence>
<evidence type="ECO:0000256" key="5">
    <source>
        <dbReference type="ARBA" id="ARBA00022598"/>
    </source>
</evidence>
<evidence type="ECO:0000256" key="7">
    <source>
        <dbReference type="ARBA" id="ARBA00022840"/>
    </source>
</evidence>
<comment type="catalytic activity">
    <reaction evidence="11">
        <text>tRNA(Thr) + L-threonine + ATP = L-threonyl-tRNA(Thr) + AMP + diphosphate + H(+)</text>
        <dbReference type="Rhea" id="RHEA:24624"/>
        <dbReference type="Rhea" id="RHEA-COMP:9670"/>
        <dbReference type="Rhea" id="RHEA-COMP:9704"/>
        <dbReference type="ChEBI" id="CHEBI:15378"/>
        <dbReference type="ChEBI" id="CHEBI:30616"/>
        <dbReference type="ChEBI" id="CHEBI:33019"/>
        <dbReference type="ChEBI" id="CHEBI:57926"/>
        <dbReference type="ChEBI" id="CHEBI:78442"/>
        <dbReference type="ChEBI" id="CHEBI:78534"/>
        <dbReference type="ChEBI" id="CHEBI:456215"/>
        <dbReference type="EC" id="6.1.1.3"/>
    </reaction>
</comment>
<dbReference type="SUPFAM" id="SSF81271">
    <property type="entry name" value="TGS-like"/>
    <property type="match status" value="1"/>
</dbReference>
<comment type="subcellular location">
    <subcellularLocation>
        <location evidence="1">Cytoplasm</location>
    </subcellularLocation>
</comment>
<dbReference type="FunCoup" id="A0A1Y1YS43">
    <property type="interactions" value="489"/>
</dbReference>
<evidence type="ECO:0000256" key="8">
    <source>
        <dbReference type="ARBA" id="ARBA00022917"/>
    </source>
</evidence>
<evidence type="ECO:0000256" key="9">
    <source>
        <dbReference type="ARBA" id="ARBA00023146"/>
    </source>
</evidence>
<evidence type="ECO:0000256" key="11">
    <source>
        <dbReference type="ARBA" id="ARBA00049515"/>
    </source>
</evidence>
<evidence type="ECO:0000259" key="14">
    <source>
        <dbReference type="PROSITE" id="PS50862"/>
    </source>
</evidence>
<dbReference type="SMART" id="SM00863">
    <property type="entry name" value="tRNA_SAD"/>
    <property type="match status" value="1"/>
</dbReference>
<dbReference type="InterPro" id="IPR045864">
    <property type="entry name" value="aa-tRNA-synth_II/BPL/LPL"/>
</dbReference>
<dbReference type="GO" id="GO:0005524">
    <property type="term" value="F:ATP binding"/>
    <property type="evidence" value="ECO:0007669"/>
    <property type="project" value="UniProtKB-KW"/>
</dbReference>
<dbReference type="NCBIfam" id="TIGR00418">
    <property type="entry name" value="thrS"/>
    <property type="match status" value="1"/>
</dbReference>
<proteinExistence type="inferred from homology"/>
<evidence type="ECO:0000256" key="6">
    <source>
        <dbReference type="ARBA" id="ARBA00022741"/>
    </source>
</evidence>
<dbReference type="EMBL" id="MCFE01000081">
    <property type="protein sequence ID" value="ORY00567.1"/>
    <property type="molecule type" value="Genomic_DNA"/>
</dbReference>
<evidence type="ECO:0000256" key="13">
    <source>
        <dbReference type="SAM" id="MobiDB-lite"/>
    </source>
</evidence>
<dbReference type="InterPro" id="IPR036621">
    <property type="entry name" value="Anticodon-bd_dom_sf"/>
</dbReference>
<dbReference type="InterPro" id="IPR006195">
    <property type="entry name" value="aa-tRNA-synth_II"/>
</dbReference>
<dbReference type="InterPro" id="IPR018163">
    <property type="entry name" value="Thr/Ala-tRNA-synth_IIc_edit"/>
</dbReference>
<evidence type="ECO:0000256" key="4">
    <source>
        <dbReference type="ARBA" id="ARBA00022490"/>
    </source>
</evidence>
<dbReference type="PANTHER" id="PTHR11451:SF46">
    <property type="entry name" value="THREONINE--TRNA LIGASE"/>
    <property type="match status" value="1"/>
</dbReference>
<dbReference type="Pfam" id="PF07973">
    <property type="entry name" value="tRNA_SAD"/>
    <property type="match status" value="1"/>
</dbReference>
<dbReference type="InterPro" id="IPR004154">
    <property type="entry name" value="Anticodon-bd"/>
</dbReference>
<dbReference type="InterPro" id="IPR012947">
    <property type="entry name" value="tRNA_SAD"/>
</dbReference>
<feature type="domain" description="TGS" evidence="15">
    <location>
        <begin position="76"/>
        <end position="138"/>
    </location>
</feature>
<keyword evidence="17" id="KW-1185">Reference proteome</keyword>
<dbReference type="AlphaFoldDB" id="A0A1Y1YS43"/>
<keyword evidence="6" id="KW-0547">Nucleotide-binding</keyword>
<dbReference type="SUPFAM" id="SSF52954">
    <property type="entry name" value="Class II aaRS ABD-related"/>
    <property type="match status" value="1"/>
</dbReference>
<dbReference type="STRING" id="1314790.A0A1Y1YS43"/>
<dbReference type="Gene3D" id="3.10.20.30">
    <property type="match status" value="1"/>
</dbReference>
<dbReference type="GO" id="GO:0005739">
    <property type="term" value="C:mitochondrion"/>
    <property type="evidence" value="ECO:0007669"/>
    <property type="project" value="TreeGrafter"/>
</dbReference>
<evidence type="ECO:0000256" key="2">
    <source>
        <dbReference type="ARBA" id="ARBA00008226"/>
    </source>
</evidence>
<dbReference type="HAMAP" id="MF_00184">
    <property type="entry name" value="Thr_tRNA_synth"/>
    <property type="match status" value="1"/>
</dbReference>
<dbReference type="Proteomes" id="UP000193498">
    <property type="component" value="Unassembled WGS sequence"/>
</dbReference>
<comment type="similarity">
    <text evidence="2">Belongs to the class-II aminoacyl-tRNA synthetase family.</text>
</comment>
<dbReference type="Gene3D" id="3.40.50.800">
    <property type="entry name" value="Anticodon-binding domain"/>
    <property type="match status" value="1"/>
</dbReference>